<dbReference type="PANTHER" id="PTHR43798">
    <property type="entry name" value="MONOACYLGLYCEROL LIPASE"/>
    <property type="match status" value="1"/>
</dbReference>
<dbReference type="InterPro" id="IPR029058">
    <property type="entry name" value="AB_hydrolase_fold"/>
</dbReference>
<protein>
    <submittedName>
        <fullName evidence="3">Alpha/beta fold hydrolase</fullName>
    </submittedName>
</protein>
<feature type="domain" description="AB hydrolase-1" evidence="2">
    <location>
        <begin position="2"/>
        <end position="224"/>
    </location>
</feature>
<dbReference type="SUPFAM" id="SSF53474">
    <property type="entry name" value="alpha/beta-Hydrolases"/>
    <property type="match status" value="1"/>
</dbReference>
<dbReference type="RefSeq" id="WP_270022938.1">
    <property type="nucleotide sequence ID" value="NZ_JAPDDP010000001.1"/>
</dbReference>
<keyword evidence="4" id="KW-1185">Reference proteome</keyword>
<dbReference type="GO" id="GO:0016020">
    <property type="term" value="C:membrane"/>
    <property type="evidence" value="ECO:0007669"/>
    <property type="project" value="TreeGrafter"/>
</dbReference>
<dbReference type="PANTHER" id="PTHR43798:SF31">
    <property type="entry name" value="AB HYDROLASE SUPERFAMILY PROTEIN YCLE"/>
    <property type="match status" value="1"/>
</dbReference>
<keyword evidence="1 3" id="KW-0378">Hydrolase</keyword>
<gene>
    <name evidence="3" type="ORF">OJ997_00125</name>
</gene>
<dbReference type="Gene3D" id="3.40.50.1820">
    <property type="entry name" value="alpha/beta hydrolase"/>
    <property type="match status" value="1"/>
</dbReference>
<evidence type="ECO:0000313" key="4">
    <source>
        <dbReference type="Proteomes" id="UP001147653"/>
    </source>
</evidence>
<proteinExistence type="predicted"/>
<dbReference type="InterPro" id="IPR000073">
    <property type="entry name" value="AB_hydrolase_1"/>
</dbReference>
<evidence type="ECO:0000259" key="2">
    <source>
        <dbReference type="Pfam" id="PF12697"/>
    </source>
</evidence>
<dbReference type="GO" id="GO:0016787">
    <property type="term" value="F:hydrolase activity"/>
    <property type="evidence" value="ECO:0007669"/>
    <property type="project" value="UniProtKB-KW"/>
</dbReference>
<dbReference type="Proteomes" id="UP001147653">
    <property type="component" value="Unassembled WGS sequence"/>
</dbReference>
<evidence type="ECO:0000313" key="3">
    <source>
        <dbReference type="EMBL" id="MDA0178683.1"/>
    </source>
</evidence>
<comment type="caution">
    <text evidence="3">The sequence shown here is derived from an EMBL/GenBank/DDBJ whole genome shotgun (WGS) entry which is preliminary data.</text>
</comment>
<dbReference type="InterPro" id="IPR050266">
    <property type="entry name" value="AB_hydrolase_sf"/>
</dbReference>
<dbReference type="AlphaFoldDB" id="A0A9X3S653"/>
<sequence>MLLLHGSGPGSTGAAWNPLVDALGERFQVHAPDLPGFGAEDKGPGPLGWSSWVEGLVDEPCAVIGNSAGGALALMLAARRPELVTKVVAVGTMGYPMPLPPALDQLWATGPTEAEARSLLRLIFHDPPGEEAVAARLEAMRAQPDYRELFPAPRQRWVDALSLTPGELATIAAPVLLIHGANDHIVPPTSSVIPLLHTLPDVRAHLFGRCGHASPLEHPAEFNRLVLSFLED</sequence>
<accession>A0A9X3S653</accession>
<reference evidence="3" key="1">
    <citation type="submission" date="2022-10" db="EMBL/GenBank/DDBJ databases">
        <title>The WGS of Solirubrobacter phytolaccae KCTC 29190.</title>
        <authorList>
            <person name="Jiang Z."/>
        </authorList>
    </citation>
    <scope>NUCLEOTIDE SEQUENCE</scope>
    <source>
        <strain evidence="3">KCTC 29190</strain>
    </source>
</reference>
<dbReference type="EMBL" id="JAPDDP010000001">
    <property type="protein sequence ID" value="MDA0178683.1"/>
    <property type="molecule type" value="Genomic_DNA"/>
</dbReference>
<name>A0A9X3S653_9ACTN</name>
<organism evidence="3 4">
    <name type="scientific">Solirubrobacter phytolaccae</name>
    <dbReference type="NCBI Taxonomy" id="1404360"/>
    <lineage>
        <taxon>Bacteria</taxon>
        <taxon>Bacillati</taxon>
        <taxon>Actinomycetota</taxon>
        <taxon>Thermoleophilia</taxon>
        <taxon>Solirubrobacterales</taxon>
        <taxon>Solirubrobacteraceae</taxon>
        <taxon>Solirubrobacter</taxon>
    </lineage>
</organism>
<dbReference type="Pfam" id="PF12697">
    <property type="entry name" value="Abhydrolase_6"/>
    <property type="match status" value="1"/>
</dbReference>
<dbReference type="PRINTS" id="PR00111">
    <property type="entry name" value="ABHYDROLASE"/>
</dbReference>
<evidence type="ECO:0000256" key="1">
    <source>
        <dbReference type="ARBA" id="ARBA00022801"/>
    </source>
</evidence>